<comment type="caution">
    <text evidence="1">The sequence shown here is derived from an EMBL/GenBank/DDBJ whole genome shotgun (WGS) entry which is preliminary data.</text>
</comment>
<dbReference type="Proteomes" id="UP001234297">
    <property type="component" value="Chromosome 7"/>
</dbReference>
<reference evidence="1 2" key="1">
    <citation type="journal article" date="2022" name="Hortic Res">
        <title>A haplotype resolved chromosomal level avocado genome allows analysis of novel avocado genes.</title>
        <authorList>
            <person name="Nath O."/>
            <person name="Fletcher S.J."/>
            <person name="Hayward A."/>
            <person name="Shaw L.M."/>
            <person name="Masouleh A.K."/>
            <person name="Furtado A."/>
            <person name="Henry R.J."/>
            <person name="Mitter N."/>
        </authorList>
    </citation>
    <scope>NUCLEOTIDE SEQUENCE [LARGE SCALE GENOMIC DNA]</scope>
    <source>
        <strain evidence="2">cv. Hass</strain>
    </source>
</reference>
<sequence length="613" mass="67189">MDATLYNIAKSGRVDLLSQVADTNNRQLLLTATPNNNTALHIAARHGHFNFAARISELFPSLLLEENSRGDTALHIAARNGNALLADELIKCADKNGLAEDMLITRNKGLNTALHEAASNHHHCVVESLIRKEPELVLLVNAAGASPLYLAAEEGALECVLGILKTKGLRILQDYYSGPDDRTPVHGAVLRGHLDVVKVLIQELPSLIKQRDSYSNLPLHYAASLGNLEMVRVLLQSDISATYMTDKDGRSPFLVAANNGHVGVIKELLRFCPDSVEVADKKGRNVLHVAVKSGKLEVMKHILKSDDLKELINEPDNEGNTPLHLAVIKRYISVLNLLLKDKRVDMRAINDNGMTALDIAESDKELTMKFRKIVICTALIQAGAPRGERLLHTQANSAHAKIITAPRIESYRAMSKTILVVAGLIITVTFAAAFSIPGGYNSDVPDKGLAVLRRRPAFWAFMITDAIALFSSIIVALLLIWAGIGDKDLLVGTVSIATRLMAIALGSLTLAFLSSLWLVVSNWLCIVVLSILILVLSLSLHSFCFQFSLLVLLFKQMILNYLVFPIFNSEKRSAVQPLENMETRHLVRSKYSITNIECLLVDSQPPSAKESAL</sequence>
<dbReference type="EMBL" id="CM056815">
    <property type="protein sequence ID" value="KAJ8630409.1"/>
    <property type="molecule type" value="Genomic_DNA"/>
</dbReference>
<protein>
    <submittedName>
        <fullName evidence="1">Uncharacterized protein</fullName>
    </submittedName>
</protein>
<keyword evidence="2" id="KW-1185">Reference proteome</keyword>
<proteinExistence type="predicted"/>
<accession>A0ACC2LAD0</accession>
<evidence type="ECO:0000313" key="1">
    <source>
        <dbReference type="EMBL" id="KAJ8630409.1"/>
    </source>
</evidence>
<gene>
    <name evidence="1" type="ORF">MRB53_023732</name>
</gene>
<name>A0ACC2LAD0_PERAE</name>
<evidence type="ECO:0000313" key="2">
    <source>
        <dbReference type="Proteomes" id="UP001234297"/>
    </source>
</evidence>
<organism evidence="1 2">
    <name type="scientific">Persea americana</name>
    <name type="common">Avocado</name>
    <dbReference type="NCBI Taxonomy" id="3435"/>
    <lineage>
        <taxon>Eukaryota</taxon>
        <taxon>Viridiplantae</taxon>
        <taxon>Streptophyta</taxon>
        <taxon>Embryophyta</taxon>
        <taxon>Tracheophyta</taxon>
        <taxon>Spermatophyta</taxon>
        <taxon>Magnoliopsida</taxon>
        <taxon>Magnoliidae</taxon>
        <taxon>Laurales</taxon>
        <taxon>Lauraceae</taxon>
        <taxon>Persea</taxon>
    </lineage>
</organism>